<gene>
    <name evidence="1" type="ORF">AB4876_17975</name>
</gene>
<evidence type="ECO:0008006" key="3">
    <source>
        <dbReference type="Google" id="ProtNLM"/>
    </source>
</evidence>
<evidence type="ECO:0000313" key="1">
    <source>
        <dbReference type="EMBL" id="MEX1670809.1"/>
    </source>
</evidence>
<evidence type="ECO:0000313" key="2">
    <source>
        <dbReference type="Proteomes" id="UP001557485"/>
    </source>
</evidence>
<proteinExistence type="predicted"/>
<dbReference type="RefSeq" id="WP_368383108.1">
    <property type="nucleotide sequence ID" value="NZ_JBFRYA010000022.1"/>
</dbReference>
<comment type="caution">
    <text evidence="1">The sequence shown here is derived from an EMBL/GenBank/DDBJ whole genome shotgun (WGS) entry which is preliminary data.</text>
</comment>
<reference evidence="1 2" key="1">
    <citation type="journal article" date="2011" name="Int. J. Syst. Evol. Microbiol.">
        <title>Zhongshania antarctica gen. nov., sp. nov. and Zhongshania guokunii sp. nov., gammaproteobacteria respectively isolated from coastal attached (fast) ice and surface seawater of the Antarctic.</title>
        <authorList>
            <person name="Li H.J."/>
            <person name="Zhang X.Y."/>
            <person name="Chen C.X."/>
            <person name="Zhang Y.J."/>
            <person name="Gao Z.M."/>
            <person name="Yu Y."/>
            <person name="Chen X.L."/>
            <person name="Chen B."/>
            <person name="Zhang Y.Z."/>
        </authorList>
    </citation>
    <scope>NUCLEOTIDE SEQUENCE [LARGE SCALE GENOMIC DNA]</scope>
    <source>
        <strain evidence="1 2">ZS6-22T</strain>
    </source>
</reference>
<organism evidence="1 2">
    <name type="scientific">Zhongshania guokunii</name>
    <dbReference type="NCBI Taxonomy" id="641783"/>
    <lineage>
        <taxon>Bacteria</taxon>
        <taxon>Pseudomonadati</taxon>
        <taxon>Pseudomonadota</taxon>
        <taxon>Gammaproteobacteria</taxon>
        <taxon>Cellvibrionales</taxon>
        <taxon>Spongiibacteraceae</taxon>
        <taxon>Zhongshania</taxon>
    </lineage>
</organism>
<name>A0ABV3UE47_9GAMM</name>
<protein>
    <recommendedName>
        <fullName evidence="3">DUF559 domain-containing protein</fullName>
    </recommendedName>
</protein>
<accession>A0ABV3UE47</accession>
<dbReference type="Proteomes" id="UP001557485">
    <property type="component" value="Unassembled WGS sequence"/>
</dbReference>
<keyword evidence="2" id="KW-1185">Reference proteome</keyword>
<sequence>MSSDKVSTSALAKLGEIPVQQLFSVLKDYGWIRKTDDGWALTGKGEFEGGSYITSKRYGRYIVWPNSLLEHPLFQALESNKLLSAAALGRIEGFSGREINRMLVEIAWLRPSSRGWELTELGIAEGGQLFENQQSSLSYVLWPEDVRHRPALKRILQQCRKPEPEVDDLFAASQSPDREWRSLDGVVCKNHAHWAIAQWLYLAGLRYAVYRSLPVAENLVGDFYLPQAGVYIEYWGGDDHSDAISARMRRAELCKKLGFTVLDVHPDDLPNLDDYLSRHLQTLGVDFY</sequence>
<dbReference type="EMBL" id="JBFRYA010000022">
    <property type="protein sequence ID" value="MEX1670809.1"/>
    <property type="molecule type" value="Genomic_DNA"/>
</dbReference>